<accession>M1VD24</accession>
<name>M1VD24_CYAM1</name>
<dbReference type="OMA" id="RCCMPPT"/>
<dbReference type="InterPro" id="IPR036855">
    <property type="entry name" value="Znf_CCCH_sf"/>
</dbReference>
<keyword evidence="4 5" id="KW-0862">Zinc</keyword>
<dbReference type="GO" id="GO:0000175">
    <property type="term" value="F:3'-5'-RNA exonuclease activity"/>
    <property type="evidence" value="ECO:0007669"/>
    <property type="project" value="TreeGrafter"/>
</dbReference>
<feature type="compositionally biased region" description="Basic and acidic residues" evidence="6">
    <location>
        <begin position="472"/>
        <end position="481"/>
    </location>
</feature>
<dbReference type="GO" id="GO:0017069">
    <property type="term" value="F:snRNA binding"/>
    <property type="evidence" value="ECO:0007669"/>
    <property type="project" value="TreeGrafter"/>
</dbReference>
<dbReference type="InterPro" id="IPR036397">
    <property type="entry name" value="RNaseH_sf"/>
</dbReference>
<gene>
    <name evidence="8" type="ORF">CYME_CMK240C</name>
</gene>
<dbReference type="InterPro" id="IPR012337">
    <property type="entry name" value="RNaseH-like_sf"/>
</dbReference>
<protein>
    <recommendedName>
        <fullName evidence="7">C3H1-type domain-containing protein</fullName>
    </recommendedName>
</protein>
<dbReference type="InterPro" id="IPR051181">
    <property type="entry name" value="CAF1_poly(A)_ribonucleases"/>
</dbReference>
<dbReference type="Gramene" id="CMK240CT">
    <property type="protein sequence ID" value="CMK240CT"/>
    <property type="gene ID" value="CMK240C"/>
</dbReference>
<reference evidence="8 9" key="2">
    <citation type="journal article" date="2007" name="BMC Biol.">
        <title>A 100%-complete sequence reveals unusually simple genomic features in the hot-spring red alga Cyanidioschyzon merolae.</title>
        <authorList>
            <person name="Nozaki H."/>
            <person name="Takano H."/>
            <person name="Misumi O."/>
            <person name="Terasawa K."/>
            <person name="Matsuzaki M."/>
            <person name="Maruyama S."/>
            <person name="Nishida K."/>
            <person name="Yagisawa F."/>
            <person name="Yoshida Y."/>
            <person name="Fujiwara T."/>
            <person name="Takio S."/>
            <person name="Tamura K."/>
            <person name="Chung S.J."/>
            <person name="Nakamura S."/>
            <person name="Kuroiwa H."/>
            <person name="Tanaka K."/>
            <person name="Sato N."/>
            <person name="Kuroiwa T."/>
        </authorList>
    </citation>
    <scope>NUCLEOTIDE SEQUENCE [LARGE SCALE GENOMIC DNA]</scope>
    <source>
        <strain evidence="8 9">10D</strain>
    </source>
</reference>
<keyword evidence="9" id="KW-1185">Reference proteome</keyword>
<feature type="compositionally biased region" description="Basic and acidic residues" evidence="6">
    <location>
        <begin position="196"/>
        <end position="208"/>
    </location>
</feature>
<dbReference type="Pfam" id="PF04857">
    <property type="entry name" value="CAF1"/>
    <property type="match status" value="1"/>
</dbReference>
<evidence type="ECO:0000256" key="6">
    <source>
        <dbReference type="SAM" id="MobiDB-lite"/>
    </source>
</evidence>
<evidence type="ECO:0000313" key="8">
    <source>
        <dbReference type="EMBL" id="BAM80592.1"/>
    </source>
</evidence>
<feature type="domain" description="C3H1-type" evidence="7">
    <location>
        <begin position="351"/>
        <end position="379"/>
    </location>
</feature>
<evidence type="ECO:0000256" key="3">
    <source>
        <dbReference type="ARBA" id="ARBA00022771"/>
    </source>
</evidence>
<evidence type="ECO:0000256" key="2">
    <source>
        <dbReference type="ARBA" id="ARBA00022723"/>
    </source>
</evidence>
<comment type="similarity">
    <text evidence="1">Belongs to the CAF1 family.</text>
</comment>
<dbReference type="GO" id="GO:0034472">
    <property type="term" value="P:snRNA 3'-end processing"/>
    <property type="evidence" value="ECO:0007669"/>
    <property type="project" value="TreeGrafter"/>
</dbReference>
<keyword evidence="3 5" id="KW-0863">Zinc-finger</keyword>
<evidence type="ECO:0000313" key="9">
    <source>
        <dbReference type="Proteomes" id="UP000007014"/>
    </source>
</evidence>
<dbReference type="AlphaFoldDB" id="M1VD24"/>
<dbReference type="EMBL" id="AP006493">
    <property type="protein sequence ID" value="BAM80592.1"/>
    <property type="molecule type" value="Genomic_DNA"/>
</dbReference>
<feature type="region of interest" description="Disordered" evidence="6">
    <location>
        <begin position="196"/>
        <end position="224"/>
    </location>
</feature>
<dbReference type="PANTHER" id="PTHR15092">
    <property type="entry name" value="POLY A -SPECIFIC RIBONUCLEASE/TARGET OF EGR1, MEMBER 1"/>
    <property type="match status" value="1"/>
</dbReference>
<evidence type="ECO:0000256" key="5">
    <source>
        <dbReference type="PROSITE-ProRule" id="PRU00723"/>
    </source>
</evidence>
<keyword evidence="2 5" id="KW-0479">Metal-binding</keyword>
<feature type="region of interest" description="Disordered" evidence="6">
    <location>
        <begin position="470"/>
        <end position="496"/>
    </location>
</feature>
<evidence type="ECO:0000259" key="7">
    <source>
        <dbReference type="PROSITE" id="PS50103"/>
    </source>
</evidence>
<proteinExistence type="inferred from homology"/>
<dbReference type="InterPro" id="IPR000571">
    <property type="entry name" value="Znf_CCCH"/>
</dbReference>
<sequence>MRSDSFGCRCYRFDRRNHRDGLEALGQCLRHCTFLAVDVEFSGTGEDPAVHSADLSVRYEALRRLAGTSAIFSVGIVCFTAKCEELHRAICGLSEVTADREALQVQVPAVCAYQAHVLEFYFHCQDAFTISGDTAAFLVRHGMDFNRVFAHGIPYRRVAAAEDALHEAARAVPAPGGTTEDAASQSGFGHISVARERGLGAERTPEPKRLRRRTQRHRGCNSTAQPAAEPLHVLSVLLGSGKPVIFHNGLYDLLLMFAAFEAPLPPSVEEFRTQLATRCPGYFFDTRVLGEFVPARLRDCPAYLEYVFRKYERRWFRTQRGVRIEFPELAAPGYVSKKATIYGSRAAASPAAIPRVCKRYARSGHCRLDGDCRFSHDIDQIIDADEASKTETGDGFDEAVAVEACQPNGGHAVREMESACTLDTSPAAICETLKSQHISLDLSESLGIPVSERPTEQPSSVDAFVTSFSPDESEHLEDRSAGQKPPETYPKRSNDPVSGCRAAATAACQSSLGNSMFVAGDDNAEAARFASMPPLHADAASGDAQSATLDRAAHSAGYDAFCTGYVFASMLALPSVQLARVSSFANRIYLTGSAPQTLCLTPGSSPVASQLEPVINSGAGDS</sequence>
<dbReference type="GO" id="GO:0015030">
    <property type="term" value="C:Cajal body"/>
    <property type="evidence" value="ECO:0007669"/>
    <property type="project" value="TreeGrafter"/>
</dbReference>
<dbReference type="Gene3D" id="3.30.420.10">
    <property type="entry name" value="Ribonuclease H-like superfamily/Ribonuclease H"/>
    <property type="match status" value="2"/>
</dbReference>
<dbReference type="RefSeq" id="XP_005536628.1">
    <property type="nucleotide sequence ID" value="XM_005536571.1"/>
</dbReference>
<dbReference type="KEGG" id="cme:CYME_CMK240C"/>
<dbReference type="GeneID" id="16994240"/>
<dbReference type="PANTHER" id="PTHR15092:SF37">
    <property type="entry name" value="TARGET OF EGR1 PROTEIN 1"/>
    <property type="match status" value="1"/>
</dbReference>
<feature type="zinc finger region" description="C3H1-type" evidence="5">
    <location>
        <begin position="351"/>
        <end position="379"/>
    </location>
</feature>
<evidence type="ECO:0000256" key="4">
    <source>
        <dbReference type="ARBA" id="ARBA00022833"/>
    </source>
</evidence>
<dbReference type="InterPro" id="IPR006941">
    <property type="entry name" value="RNase_CAF1"/>
</dbReference>
<dbReference type="eggNOG" id="KOG1990">
    <property type="taxonomic scope" value="Eukaryota"/>
</dbReference>
<dbReference type="PROSITE" id="PS50103">
    <property type="entry name" value="ZF_C3H1"/>
    <property type="match status" value="1"/>
</dbReference>
<dbReference type="OrthoDB" id="3940at2759"/>
<dbReference type="GO" id="GO:0008270">
    <property type="term" value="F:zinc ion binding"/>
    <property type="evidence" value="ECO:0007669"/>
    <property type="project" value="UniProtKB-KW"/>
</dbReference>
<dbReference type="SUPFAM" id="SSF90229">
    <property type="entry name" value="CCCH zinc finger"/>
    <property type="match status" value="1"/>
</dbReference>
<reference evidence="8 9" key="1">
    <citation type="journal article" date="2004" name="Nature">
        <title>Genome sequence of the ultrasmall unicellular red alga Cyanidioschyzon merolae 10D.</title>
        <authorList>
            <person name="Matsuzaki M."/>
            <person name="Misumi O."/>
            <person name="Shin-i T."/>
            <person name="Maruyama S."/>
            <person name="Takahara M."/>
            <person name="Miyagishima S."/>
            <person name="Mori T."/>
            <person name="Nishida K."/>
            <person name="Yagisawa F."/>
            <person name="Nishida K."/>
            <person name="Yoshida Y."/>
            <person name="Nishimura Y."/>
            <person name="Nakao S."/>
            <person name="Kobayashi T."/>
            <person name="Momoyama Y."/>
            <person name="Higashiyama T."/>
            <person name="Minoda A."/>
            <person name="Sano M."/>
            <person name="Nomoto H."/>
            <person name="Oishi K."/>
            <person name="Hayashi H."/>
            <person name="Ohta F."/>
            <person name="Nishizaka S."/>
            <person name="Haga S."/>
            <person name="Miura S."/>
            <person name="Morishita T."/>
            <person name="Kabeya Y."/>
            <person name="Terasawa K."/>
            <person name="Suzuki Y."/>
            <person name="Ishii Y."/>
            <person name="Asakawa S."/>
            <person name="Takano H."/>
            <person name="Ohta N."/>
            <person name="Kuroiwa H."/>
            <person name="Tanaka K."/>
            <person name="Shimizu N."/>
            <person name="Sugano S."/>
            <person name="Sato N."/>
            <person name="Nozaki H."/>
            <person name="Ogasawara N."/>
            <person name="Kohara Y."/>
            <person name="Kuroiwa T."/>
        </authorList>
    </citation>
    <scope>NUCLEOTIDE SEQUENCE [LARGE SCALE GENOMIC DNA]</scope>
    <source>
        <strain evidence="8 9">10D</strain>
    </source>
</reference>
<organism evidence="8 9">
    <name type="scientific">Cyanidioschyzon merolae (strain NIES-3377 / 10D)</name>
    <name type="common">Unicellular red alga</name>
    <dbReference type="NCBI Taxonomy" id="280699"/>
    <lineage>
        <taxon>Eukaryota</taxon>
        <taxon>Rhodophyta</taxon>
        <taxon>Bangiophyceae</taxon>
        <taxon>Cyanidiales</taxon>
        <taxon>Cyanidiaceae</taxon>
        <taxon>Cyanidioschyzon</taxon>
    </lineage>
</organism>
<dbReference type="SMART" id="SM00356">
    <property type="entry name" value="ZnF_C3H1"/>
    <property type="match status" value="1"/>
</dbReference>
<feature type="compositionally biased region" description="Basic residues" evidence="6">
    <location>
        <begin position="209"/>
        <end position="219"/>
    </location>
</feature>
<dbReference type="HOGENOM" id="CLU_439666_0_0_1"/>
<dbReference type="STRING" id="280699.M1VD24"/>
<dbReference type="SUPFAM" id="SSF53098">
    <property type="entry name" value="Ribonuclease H-like"/>
    <property type="match status" value="1"/>
</dbReference>
<evidence type="ECO:0000256" key="1">
    <source>
        <dbReference type="ARBA" id="ARBA00008372"/>
    </source>
</evidence>
<dbReference type="Proteomes" id="UP000007014">
    <property type="component" value="Chromosome 11"/>
</dbReference>